<reference evidence="1 2" key="1">
    <citation type="journal article" date="2013" name="BMC Genomics">
        <title>The miniature genome of a carnivorous plant Genlisea aurea contains a low number of genes and short non-coding sequences.</title>
        <authorList>
            <person name="Leushkin E.V."/>
            <person name="Sutormin R.A."/>
            <person name="Nabieva E.R."/>
            <person name="Penin A.A."/>
            <person name="Kondrashov A.S."/>
            <person name="Logacheva M.D."/>
        </authorList>
    </citation>
    <scope>NUCLEOTIDE SEQUENCE [LARGE SCALE GENOMIC DNA]</scope>
</reference>
<dbReference type="OrthoDB" id="420884at2759"/>
<accession>S8DQC2</accession>
<dbReference type="EMBL" id="AUSU01006487">
    <property type="protein sequence ID" value="EPS61957.1"/>
    <property type="molecule type" value="Genomic_DNA"/>
</dbReference>
<feature type="non-terminal residue" evidence="1">
    <location>
        <position position="1"/>
    </location>
</feature>
<protein>
    <submittedName>
        <fullName evidence="1">Uncharacterized protein</fullName>
    </submittedName>
</protein>
<dbReference type="GO" id="GO:0044614">
    <property type="term" value="C:nuclear pore cytoplasmic filaments"/>
    <property type="evidence" value="ECO:0007669"/>
    <property type="project" value="TreeGrafter"/>
</dbReference>
<dbReference type="PANTHER" id="PTHR12960">
    <property type="entry name" value="GLE-1-RELATED"/>
    <property type="match status" value="1"/>
</dbReference>
<organism evidence="1 2">
    <name type="scientific">Genlisea aurea</name>
    <dbReference type="NCBI Taxonomy" id="192259"/>
    <lineage>
        <taxon>Eukaryota</taxon>
        <taxon>Viridiplantae</taxon>
        <taxon>Streptophyta</taxon>
        <taxon>Embryophyta</taxon>
        <taxon>Tracheophyta</taxon>
        <taxon>Spermatophyta</taxon>
        <taxon>Magnoliopsida</taxon>
        <taxon>eudicotyledons</taxon>
        <taxon>Gunneridae</taxon>
        <taxon>Pentapetalae</taxon>
        <taxon>asterids</taxon>
        <taxon>lamiids</taxon>
        <taxon>Lamiales</taxon>
        <taxon>Lentibulariaceae</taxon>
        <taxon>Genlisea</taxon>
    </lineage>
</organism>
<dbReference type="GO" id="GO:0000822">
    <property type="term" value="F:inositol hexakisphosphate binding"/>
    <property type="evidence" value="ECO:0007669"/>
    <property type="project" value="TreeGrafter"/>
</dbReference>
<dbReference type="GO" id="GO:0005737">
    <property type="term" value="C:cytoplasm"/>
    <property type="evidence" value="ECO:0007669"/>
    <property type="project" value="TreeGrafter"/>
</dbReference>
<dbReference type="GO" id="GO:0005543">
    <property type="term" value="F:phospholipid binding"/>
    <property type="evidence" value="ECO:0007669"/>
    <property type="project" value="TreeGrafter"/>
</dbReference>
<dbReference type="PANTHER" id="PTHR12960:SF0">
    <property type="entry name" value="MRNA EXPORT FACTOR GLE1"/>
    <property type="match status" value="1"/>
</dbReference>
<gene>
    <name evidence="1" type="ORF">M569_12836</name>
</gene>
<comment type="caution">
    <text evidence="1">The sequence shown here is derived from an EMBL/GenBank/DDBJ whole genome shotgun (WGS) entry which is preliminary data.</text>
</comment>
<dbReference type="GO" id="GO:0031369">
    <property type="term" value="F:translation initiation factor binding"/>
    <property type="evidence" value="ECO:0007669"/>
    <property type="project" value="TreeGrafter"/>
</dbReference>
<dbReference type="InterPro" id="IPR012476">
    <property type="entry name" value="GLE1"/>
</dbReference>
<feature type="non-terminal residue" evidence="1">
    <location>
        <position position="146"/>
    </location>
</feature>
<keyword evidence="2" id="KW-1185">Reference proteome</keyword>
<name>S8DQC2_9LAMI</name>
<sequence>SDDSENEEHHGIQLRMARVDLAECALIELNHEYLQNTTEEVRSKISLVEAELIDEYEKFSSSIDKIDRHREMQQGVEKKIDLHYKRTVAEALDNHLTSIQRDLEQKSQLEERRIRDDAAREEAKRRERALLEEKMLQERIKAEEEV</sequence>
<evidence type="ECO:0000313" key="2">
    <source>
        <dbReference type="Proteomes" id="UP000015453"/>
    </source>
</evidence>
<dbReference type="Proteomes" id="UP000015453">
    <property type="component" value="Unassembled WGS sequence"/>
</dbReference>
<proteinExistence type="predicted"/>
<dbReference type="GO" id="GO:0016973">
    <property type="term" value="P:poly(A)+ mRNA export from nucleus"/>
    <property type="evidence" value="ECO:0007669"/>
    <property type="project" value="InterPro"/>
</dbReference>
<dbReference type="AlphaFoldDB" id="S8DQC2"/>
<evidence type="ECO:0000313" key="1">
    <source>
        <dbReference type="EMBL" id="EPS61957.1"/>
    </source>
</evidence>